<dbReference type="GO" id="GO:0008893">
    <property type="term" value="F:guanosine-3',5'-bis(diphosphate) 3'-diphosphatase activity"/>
    <property type="evidence" value="ECO:0007669"/>
    <property type="project" value="TreeGrafter"/>
</dbReference>
<dbReference type="Proteomes" id="UP000593663">
    <property type="component" value="Plasmid p1"/>
</dbReference>
<dbReference type="InterPro" id="IPR052194">
    <property type="entry name" value="MESH1"/>
</dbReference>
<geneLocation type="plasmid" evidence="1 2">
    <name>p1</name>
</geneLocation>
<dbReference type="EMBL" id="CP060037">
    <property type="protein sequence ID" value="QOT74606.1"/>
    <property type="molecule type" value="Genomic_DNA"/>
</dbReference>
<evidence type="ECO:0000313" key="2">
    <source>
        <dbReference type="Proteomes" id="UP000593663"/>
    </source>
</evidence>
<proteinExistence type="predicted"/>
<dbReference type="AlphaFoldDB" id="A0A7M2GPB5"/>
<dbReference type="SUPFAM" id="SSF109604">
    <property type="entry name" value="HD-domain/PDEase-like"/>
    <property type="match status" value="1"/>
</dbReference>
<dbReference type="PANTHER" id="PTHR46246">
    <property type="entry name" value="GUANOSINE-3',5'-BIS(DIPHOSPHATE) 3'-PYROPHOSPHOHYDROLASE MESH1"/>
    <property type="match status" value="1"/>
</dbReference>
<keyword evidence="1" id="KW-0614">Plasmid</keyword>
<sequence>MLAAWDFAASAHLGQFVPGSELPYLKHLGAVAMEVLAAHQVEPMPDIALAVTCAILHDCIEDQGVEHSTLRKRFGPAVADGVQALSKLENLSKADAMADSLVRIERQPQAIWCVKLADRICNLRGAPEHWKPVRIERYREEARLILDRLGSAHRHLASRLSAHINRYPEPPAERSCAQPGNLA</sequence>
<dbReference type="Gene3D" id="1.10.3210.10">
    <property type="entry name" value="Hypothetical protein af1432"/>
    <property type="match status" value="1"/>
</dbReference>
<dbReference type="PANTHER" id="PTHR46246:SF1">
    <property type="entry name" value="GUANOSINE-3',5'-BIS(DIPHOSPHATE) 3'-PYROPHOSPHOHYDROLASE MESH1"/>
    <property type="match status" value="1"/>
</dbReference>
<name>A0A7M2GPB5_SPHSA</name>
<accession>A0A7M2GPB5</accession>
<reference evidence="2" key="1">
    <citation type="submission" date="2020-08" db="EMBL/GenBank/DDBJ databases">
        <title>Complete genome sequence of Sphingobium barthaii strain KK22, a high-molecular-weight polycyclic aromatic hydrocarbon-degrading soil bacterium.</title>
        <authorList>
            <person name="Mori J.F."/>
            <person name="Kanaly R.A."/>
        </authorList>
    </citation>
    <scope>NUCLEOTIDE SEQUENCE [LARGE SCALE GENOMIC DNA]</scope>
    <source>
        <strain evidence="2">KK22</strain>
        <plasmid evidence="2">p1</plasmid>
    </source>
</reference>
<dbReference type="Pfam" id="PF13328">
    <property type="entry name" value="HD_4"/>
    <property type="match status" value="1"/>
</dbReference>
<protein>
    <submittedName>
        <fullName evidence="1">Bifunctional (P)ppGpp synthetase/guanosine-3',5'-bis(Diphosphate) 3'-pyrophosphohydrolase</fullName>
    </submittedName>
</protein>
<dbReference type="KEGG" id="sbar:H5V43_21895"/>
<gene>
    <name evidence="1" type="ORF">H5V43_21895</name>
</gene>
<evidence type="ECO:0000313" key="1">
    <source>
        <dbReference type="EMBL" id="QOT74606.1"/>
    </source>
</evidence>
<keyword evidence="1" id="KW-0378">Hydrolase</keyword>
<organism evidence="1 2">
    <name type="scientific">Sphingobium fuliginis (strain ATCC 27551)</name>
    <dbReference type="NCBI Taxonomy" id="336203"/>
    <lineage>
        <taxon>Bacteria</taxon>
        <taxon>Pseudomonadati</taxon>
        <taxon>Pseudomonadota</taxon>
        <taxon>Alphaproteobacteria</taxon>
        <taxon>Sphingomonadales</taxon>
        <taxon>Sphingomonadaceae</taxon>
        <taxon>Sphingobium</taxon>
    </lineage>
</organism>